<evidence type="ECO:0000313" key="3">
    <source>
        <dbReference type="Proteomes" id="UP001629113"/>
    </source>
</evidence>
<protein>
    <submittedName>
        <fullName evidence="2">Aflatoxin biosynthesis ketoreductase nor-1</fullName>
    </submittedName>
</protein>
<dbReference type="Proteomes" id="UP001629113">
    <property type="component" value="Unassembled WGS sequence"/>
</dbReference>
<name>A0ABR4PEQ8_9HELO</name>
<dbReference type="PRINTS" id="PR00081">
    <property type="entry name" value="GDHRDH"/>
</dbReference>
<accession>A0ABR4PEQ8</accession>
<dbReference type="Pfam" id="PF00106">
    <property type="entry name" value="adh_short"/>
    <property type="match status" value="1"/>
</dbReference>
<dbReference type="CDD" id="cd05325">
    <property type="entry name" value="carb_red_sniffer_like_SDR_c"/>
    <property type="match status" value="1"/>
</dbReference>
<dbReference type="SUPFAM" id="SSF51735">
    <property type="entry name" value="NAD(P)-binding Rossmann-fold domains"/>
    <property type="match status" value="1"/>
</dbReference>
<evidence type="ECO:0000256" key="1">
    <source>
        <dbReference type="ARBA" id="ARBA00006484"/>
    </source>
</evidence>
<reference evidence="2 3" key="1">
    <citation type="submission" date="2024-06" db="EMBL/GenBank/DDBJ databases">
        <title>Complete genome of Phlyctema vagabunda strain 19-DSS-EL-015.</title>
        <authorList>
            <person name="Fiorenzani C."/>
        </authorList>
    </citation>
    <scope>NUCLEOTIDE SEQUENCE [LARGE SCALE GENOMIC DNA]</scope>
    <source>
        <strain evidence="2 3">19-DSS-EL-015</strain>
    </source>
</reference>
<organism evidence="2 3">
    <name type="scientific">Phlyctema vagabunda</name>
    <dbReference type="NCBI Taxonomy" id="108571"/>
    <lineage>
        <taxon>Eukaryota</taxon>
        <taxon>Fungi</taxon>
        <taxon>Dikarya</taxon>
        <taxon>Ascomycota</taxon>
        <taxon>Pezizomycotina</taxon>
        <taxon>Leotiomycetes</taxon>
        <taxon>Helotiales</taxon>
        <taxon>Dermateaceae</taxon>
        <taxon>Phlyctema</taxon>
    </lineage>
</organism>
<proteinExistence type="inferred from homology"/>
<dbReference type="PANTHER" id="PTHR43544:SF26">
    <property type="entry name" value="SHORT CHAIN DEHYDROGENASE_REDUCTASE FAMILY OXIDOREDUCTASE (JCVI)"/>
    <property type="match status" value="1"/>
</dbReference>
<dbReference type="PANTHER" id="PTHR43544">
    <property type="entry name" value="SHORT-CHAIN DEHYDROGENASE/REDUCTASE"/>
    <property type="match status" value="1"/>
</dbReference>
<comment type="caution">
    <text evidence="2">The sequence shown here is derived from an EMBL/GenBank/DDBJ whole genome shotgun (WGS) entry which is preliminary data.</text>
</comment>
<gene>
    <name evidence="2" type="ORF">PVAG01_05965</name>
</gene>
<keyword evidence="3" id="KW-1185">Reference proteome</keyword>
<dbReference type="InterPro" id="IPR036291">
    <property type="entry name" value="NAD(P)-bd_dom_sf"/>
</dbReference>
<evidence type="ECO:0000313" key="2">
    <source>
        <dbReference type="EMBL" id="KAL3421809.1"/>
    </source>
</evidence>
<comment type="similarity">
    <text evidence="1">Belongs to the short-chain dehydrogenases/reductases (SDR) family.</text>
</comment>
<dbReference type="InterPro" id="IPR051468">
    <property type="entry name" value="Fungal_SecMetab_SDRs"/>
</dbReference>
<dbReference type="InterPro" id="IPR002347">
    <property type="entry name" value="SDR_fam"/>
</dbReference>
<sequence length="251" mass="26722">MSPNTNTKILITGANRGIGLGLFELYIAKANTTVIAAVRRPEHETVTALSSLPKGENSHLIVVKIDSVSETDAKAAIAALQNEHKITSLDIVIANAGGVDIFPKVADVQIADFQRHIELNAFGPLILFQAVLPLLKASKKAIFAPISSSAGSIGGMDLVPFPNGVYGPSKAMLNYLVRKIDQEHPDLTAFSISPGWVQTELGNAGAVVFGLEKASITVEESVTGVVKLIDGATREKTSGRFLNYTGEEFPW</sequence>
<dbReference type="EMBL" id="JBFCZG010000005">
    <property type="protein sequence ID" value="KAL3421809.1"/>
    <property type="molecule type" value="Genomic_DNA"/>
</dbReference>
<dbReference type="Gene3D" id="3.40.50.720">
    <property type="entry name" value="NAD(P)-binding Rossmann-like Domain"/>
    <property type="match status" value="1"/>
</dbReference>